<dbReference type="Gene3D" id="4.10.1250.10">
    <property type="entry name" value="Aminomethyltransferase fragment"/>
    <property type="match status" value="1"/>
</dbReference>
<evidence type="ECO:0000259" key="9">
    <source>
        <dbReference type="Pfam" id="PF08669"/>
    </source>
</evidence>
<evidence type="ECO:0000256" key="3">
    <source>
        <dbReference type="ARBA" id="ARBA00022576"/>
    </source>
</evidence>
<dbReference type="PIRSF" id="PIRSF006487">
    <property type="entry name" value="GcvT"/>
    <property type="match status" value="1"/>
</dbReference>
<dbReference type="Gene3D" id="3.30.1360.120">
    <property type="entry name" value="Probable tRNA modification gtpase trme, domain 1"/>
    <property type="match status" value="1"/>
</dbReference>
<dbReference type="Pfam" id="PF01571">
    <property type="entry name" value="GCV_T"/>
    <property type="match status" value="1"/>
</dbReference>
<dbReference type="Pfam" id="PF08669">
    <property type="entry name" value="GCV_T_C"/>
    <property type="match status" value="1"/>
</dbReference>
<evidence type="ECO:0000256" key="4">
    <source>
        <dbReference type="ARBA" id="ARBA00022679"/>
    </source>
</evidence>
<feature type="domain" description="Aminomethyltransferase C-terminal" evidence="9">
    <location>
        <begin position="323"/>
        <end position="400"/>
    </location>
</feature>
<dbReference type="Proteomes" id="UP000596427">
    <property type="component" value="Chromosome"/>
</dbReference>
<comment type="similarity">
    <text evidence="1">Belongs to the GcvT family.</text>
</comment>
<organism evidence="10 11">
    <name type="scientific">Xanthobacter dioxanivorans</name>
    <dbReference type="NCBI Taxonomy" id="2528964"/>
    <lineage>
        <taxon>Bacteria</taxon>
        <taxon>Pseudomonadati</taxon>
        <taxon>Pseudomonadota</taxon>
        <taxon>Alphaproteobacteria</taxon>
        <taxon>Hyphomicrobiales</taxon>
        <taxon>Xanthobacteraceae</taxon>
        <taxon>Xanthobacter</taxon>
    </lineage>
</organism>
<feature type="binding site" evidence="7">
    <location>
        <position position="237"/>
    </location>
    <ligand>
        <name>substrate</name>
    </ligand>
</feature>
<dbReference type="InterPro" id="IPR029043">
    <property type="entry name" value="GcvT/YgfZ_C"/>
</dbReference>
<dbReference type="GO" id="GO:0005960">
    <property type="term" value="C:glycine cleavage complex"/>
    <property type="evidence" value="ECO:0007669"/>
    <property type="project" value="InterPro"/>
</dbReference>
<evidence type="ECO:0000313" key="11">
    <source>
        <dbReference type="Proteomes" id="UP000596427"/>
    </source>
</evidence>
<dbReference type="GO" id="GO:0004047">
    <property type="term" value="F:aminomethyltransferase activity"/>
    <property type="evidence" value="ECO:0007669"/>
    <property type="project" value="UniProtKB-EC"/>
</dbReference>
<evidence type="ECO:0000256" key="5">
    <source>
        <dbReference type="ARBA" id="ARBA00031395"/>
    </source>
</evidence>
<dbReference type="EMBL" id="CP063362">
    <property type="protein sequence ID" value="QRG08346.1"/>
    <property type="molecule type" value="Genomic_DNA"/>
</dbReference>
<dbReference type="Gene3D" id="3.30.70.1400">
    <property type="entry name" value="Aminomethyltransferase beta-barrel domains"/>
    <property type="match status" value="1"/>
</dbReference>
<dbReference type="NCBIfam" id="TIGR00528">
    <property type="entry name" value="gcvT"/>
    <property type="match status" value="1"/>
</dbReference>
<feature type="domain" description="GCVT N-terminal" evidence="8">
    <location>
        <begin position="43"/>
        <end position="299"/>
    </location>
</feature>
<dbReference type="AlphaFoldDB" id="A0A974PRX0"/>
<dbReference type="NCBIfam" id="NF001567">
    <property type="entry name" value="PRK00389.1"/>
    <property type="match status" value="1"/>
</dbReference>
<dbReference type="PANTHER" id="PTHR43757">
    <property type="entry name" value="AMINOMETHYLTRANSFERASE"/>
    <property type="match status" value="1"/>
</dbReference>
<comment type="catalytic activity">
    <reaction evidence="6">
        <text>N(6)-[(R)-S(8)-aminomethyldihydrolipoyl]-L-lysyl-[protein] + (6S)-5,6,7,8-tetrahydrofolate = N(6)-[(R)-dihydrolipoyl]-L-lysyl-[protein] + (6R)-5,10-methylene-5,6,7,8-tetrahydrofolate + NH4(+)</text>
        <dbReference type="Rhea" id="RHEA:16945"/>
        <dbReference type="Rhea" id="RHEA-COMP:10475"/>
        <dbReference type="Rhea" id="RHEA-COMP:10492"/>
        <dbReference type="ChEBI" id="CHEBI:15636"/>
        <dbReference type="ChEBI" id="CHEBI:28938"/>
        <dbReference type="ChEBI" id="CHEBI:57453"/>
        <dbReference type="ChEBI" id="CHEBI:83100"/>
        <dbReference type="ChEBI" id="CHEBI:83143"/>
        <dbReference type="EC" id="2.1.2.10"/>
    </reaction>
</comment>
<dbReference type="PANTHER" id="PTHR43757:SF2">
    <property type="entry name" value="AMINOMETHYLTRANSFERASE, MITOCHONDRIAL"/>
    <property type="match status" value="1"/>
</dbReference>
<proteinExistence type="inferred from homology"/>
<evidence type="ECO:0000256" key="2">
    <source>
        <dbReference type="ARBA" id="ARBA00012616"/>
    </source>
</evidence>
<gene>
    <name evidence="10" type="primary">gcvT</name>
    <name evidence="10" type="ORF">EZH22_08655</name>
</gene>
<dbReference type="InterPro" id="IPR027266">
    <property type="entry name" value="TrmE/GcvT-like"/>
</dbReference>
<name>A0A974PRX0_9HYPH</name>
<keyword evidence="11" id="KW-1185">Reference proteome</keyword>
<reference evidence="10 11" key="1">
    <citation type="submission" date="2020-10" db="EMBL/GenBank/DDBJ databases">
        <title>Degradation of 1,4-Dioxane by Xanthobacter sp. YN2, via a Novel Group-2 Soluble Di-Iron Monooxygenase.</title>
        <authorList>
            <person name="Ma F."/>
            <person name="Wang Y."/>
            <person name="Yang J."/>
            <person name="Guo H."/>
            <person name="Su D."/>
            <person name="Yu L."/>
        </authorList>
    </citation>
    <scope>NUCLEOTIDE SEQUENCE [LARGE SCALE GENOMIC DNA]</scope>
    <source>
        <strain evidence="10 11">YN2</strain>
    </source>
</reference>
<evidence type="ECO:0000259" key="8">
    <source>
        <dbReference type="Pfam" id="PF01571"/>
    </source>
</evidence>
<accession>A0A974PRX0</accession>
<dbReference type="InterPro" id="IPR028896">
    <property type="entry name" value="GcvT/YgfZ/DmdA"/>
</dbReference>
<dbReference type="InterPro" id="IPR006223">
    <property type="entry name" value="GcvT"/>
</dbReference>
<evidence type="ECO:0000256" key="1">
    <source>
        <dbReference type="ARBA" id="ARBA00008609"/>
    </source>
</evidence>
<dbReference type="Gene3D" id="2.40.30.110">
    <property type="entry name" value="Aminomethyltransferase beta-barrel domains"/>
    <property type="match status" value="1"/>
</dbReference>
<dbReference type="GO" id="GO:0006546">
    <property type="term" value="P:glycine catabolic process"/>
    <property type="evidence" value="ECO:0007669"/>
    <property type="project" value="InterPro"/>
</dbReference>
<dbReference type="SUPFAM" id="SSF103025">
    <property type="entry name" value="Folate-binding domain"/>
    <property type="match status" value="1"/>
</dbReference>
<dbReference type="SUPFAM" id="SSF101790">
    <property type="entry name" value="Aminomethyltransferase beta-barrel domain"/>
    <property type="match status" value="1"/>
</dbReference>
<evidence type="ECO:0000256" key="7">
    <source>
        <dbReference type="PIRSR" id="PIRSR006487-1"/>
    </source>
</evidence>
<dbReference type="KEGG" id="xdi:EZH22_08655"/>
<keyword evidence="3" id="KW-0032">Aminotransferase</keyword>
<evidence type="ECO:0000256" key="6">
    <source>
        <dbReference type="ARBA" id="ARBA00047665"/>
    </source>
</evidence>
<protein>
    <recommendedName>
        <fullName evidence="2">aminomethyltransferase</fullName>
        <ecNumber evidence="2">2.1.2.10</ecNumber>
    </recommendedName>
    <alternativeName>
        <fullName evidence="5">Glycine cleavage system T protein</fullName>
    </alternativeName>
</protein>
<dbReference type="NCBIfam" id="NF010093">
    <property type="entry name" value="PRK13579.1"/>
    <property type="match status" value="1"/>
</dbReference>
<dbReference type="EC" id="2.1.2.10" evidence="2"/>
<dbReference type="InterPro" id="IPR006222">
    <property type="entry name" value="GCVT_N"/>
</dbReference>
<sequence>MRRRVCLASLSRHAFSRHPDPEIGAIVRESLVDQSEPLLETPLYSAHAALGARIVPFAGYQMPVQYPDGILAEHGWTRAHAGLFDVSHMGQALLVGPDHATTALALEALAPADFLNLSPGKQRYSQLLAADGGIIDDFMVTRPLAPEADGTLILVVNAACKTGDFAHIAEHLPPSVRLVTRPERALLALQGPEAATVMARHAPEAASLDFMSAIPTTFDGIPVEVSRSGYTGEDGFEISVAEDQAAALWAALLAEPEVKAIGLGARDSLRLEAGLCLYGHDIDLSTSPVEAALVWSMQKRRREGGGFPGAARIQRELAEGPARVRVGLKLEGRAPAREGAEIASGGAVVGVVTSGGFAPTLQAPIAMGYVPPALAAPGTRLDILVRGKALPAVVTSLPFVPTRYARKQKPGA</sequence>
<evidence type="ECO:0000313" key="10">
    <source>
        <dbReference type="EMBL" id="QRG08346.1"/>
    </source>
</evidence>
<keyword evidence="4 10" id="KW-0808">Transferase</keyword>
<dbReference type="InterPro" id="IPR013977">
    <property type="entry name" value="GcvT_C"/>
</dbReference>
<dbReference type="GO" id="GO:0008483">
    <property type="term" value="F:transaminase activity"/>
    <property type="evidence" value="ECO:0007669"/>
    <property type="project" value="UniProtKB-KW"/>
</dbReference>